<dbReference type="Pfam" id="PF13545">
    <property type="entry name" value="HTH_Crp_2"/>
    <property type="match status" value="1"/>
</dbReference>
<evidence type="ECO:0000259" key="6">
    <source>
        <dbReference type="PROSITE" id="PS51063"/>
    </source>
</evidence>
<accession>A0ABX1XVN7</accession>
<dbReference type="Pfam" id="PF00027">
    <property type="entry name" value="cNMP_binding"/>
    <property type="match status" value="1"/>
</dbReference>
<dbReference type="InterPro" id="IPR050397">
    <property type="entry name" value="Env_Response_Regulators"/>
</dbReference>
<dbReference type="InterPro" id="IPR036388">
    <property type="entry name" value="WH-like_DNA-bd_sf"/>
</dbReference>
<proteinExistence type="predicted"/>
<dbReference type="CDD" id="cd00038">
    <property type="entry name" value="CAP_ED"/>
    <property type="match status" value="1"/>
</dbReference>
<evidence type="ECO:0000256" key="3">
    <source>
        <dbReference type="ARBA" id="ARBA00023159"/>
    </source>
</evidence>
<gene>
    <name evidence="7" type="ORF">GC098_14505</name>
</gene>
<dbReference type="EMBL" id="WHOA01000097">
    <property type="protein sequence ID" value="NOU72625.1"/>
    <property type="molecule type" value="Genomic_DNA"/>
</dbReference>
<dbReference type="CDD" id="cd00092">
    <property type="entry name" value="HTH_CRP"/>
    <property type="match status" value="1"/>
</dbReference>
<dbReference type="SUPFAM" id="SSF51206">
    <property type="entry name" value="cAMP-binding domain-like"/>
    <property type="match status" value="1"/>
</dbReference>
<organism evidence="7 8">
    <name type="scientific">Paenibacillus phytorum</name>
    <dbReference type="NCBI Taxonomy" id="2654977"/>
    <lineage>
        <taxon>Bacteria</taxon>
        <taxon>Bacillati</taxon>
        <taxon>Bacillota</taxon>
        <taxon>Bacilli</taxon>
        <taxon>Bacillales</taxon>
        <taxon>Paenibacillaceae</taxon>
        <taxon>Paenibacillus</taxon>
    </lineage>
</organism>
<dbReference type="InterPro" id="IPR018490">
    <property type="entry name" value="cNMP-bd_dom_sf"/>
</dbReference>
<keyword evidence="8" id="KW-1185">Reference proteome</keyword>
<keyword evidence="2" id="KW-0238">DNA-binding</keyword>
<evidence type="ECO:0000256" key="1">
    <source>
        <dbReference type="ARBA" id="ARBA00023015"/>
    </source>
</evidence>
<evidence type="ECO:0000313" key="7">
    <source>
        <dbReference type="EMBL" id="NOU72625.1"/>
    </source>
</evidence>
<dbReference type="PANTHER" id="PTHR24567:SF28">
    <property type="entry name" value="LISTERIOLYSIN REGULATORY PROTEIN"/>
    <property type="match status" value="1"/>
</dbReference>
<dbReference type="PROSITE" id="PS50042">
    <property type="entry name" value="CNMP_BINDING_3"/>
    <property type="match status" value="1"/>
</dbReference>
<keyword evidence="4" id="KW-0804">Transcription</keyword>
<evidence type="ECO:0000256" key="4">
    <source>
        <dbReference type="ARBA" id="ARBA00023163"/>
    </source>
</evidence>
<evidence type="ECO:0000256" key="2">
    <source>
        <dbReference type="ARBA" id="ARBA00023125"/>
    </source>
</evidence>
<protein>
    <submittedName>
        <fullName evidence="7">Helix-turn-helix domain-containing protein</fullName>
    </submittedName>
</protein>
<dbReference type="Proteomes" id="UP000616779">
    <property type="component" value="Unassembled WGS sequence"/>
</dbReference>
<evidence type="ECO:0000313" key="8">
    <source>
        <dbReference type="Proteomes" id="UP000616779"/>
    </source>
</evidence>
<dbReference type="PANTHER" id="PTHR24567">
    <property type="entry name" value="CRP FAMILY TRANSCRIPTIONAL REGULATORY PROTEIN"/>
    <property type="match status" value="1"/>
</dbReference>
<keyword evidence="3" id="KW-0010">Activator</keyword>
<feature type="domain" description="Cyclic nucleotide-binding" evidence="5">
    <location>
        <begin position="44"/>
        <end position="167"/>
    </location>
</feature>
<feature type="domain" description="HTH crp-type" evidence="6">
    <location>
        <begin position="181"/>
        <end position="253"/>
    </location>
</feature>
<dbReference type="InterPro" id="IPR014710">
    <property type="entry name" value="RmlC-like_jellyroll"/>
</dbReference>
<dbReference type="InterPro" id="IPR000595">
    <property type="entry name" value="cNMP-bd_dom"/>
</dbReference>
<dbReference type="InterPro" id="IPR036390">
    <property type="entry name" value="WH_DNA-bd_sf"/>
</dbReference>
<evidence type="ECO:0000259" key="5">
    <source>
        <dbReference type="PROSITE" id="PS50042"/>
    </source>
</evidence>
<keyword evidence="1" id="KW-0805">Transcription regulation</keyword>
<dbReference type="InterPro" id="IPR012318">
    <property type="entry name" value="HTH_CRP"/>
</dbReference>
<dbReference type="SUPFAM" id="SSF46785">
    <property type="entry name" value="Winged helix' DNA-binding domain"/>
    <property type="match status" value="1"/>
</dbReference>
<comment type="caution">
    <text evidence="7">The sequence shown here is derived from an EMBL/GenBank/DDBJ whole genome shotgun (WGS) entry which is preliminary data.</text>
</comment>
<dbReference type="PRINTS" id="PR00034">
    <property type="entry name" value="HTHCRP"/>
</dbReference>
<sequence length="260" mass="29736">MSLIEHDEWTKNSIRLRYLFPEMEDCYMKECQMNKLWYLSQISIFEEMTSEEMKEIDLLNTIRHFNWVPKDALVQTPDTILKSLSFVKEGKLKVYKLNDSGKQFTLGILTHGNMFGEINSFSCGTKNVYIEAMEPTLVCSISEAQFDRLMISRPRLALKFLKAVSERLKEREEQLEQIAFNGLRERVIHLLTMLSSKFGIIVDGYALIDLPLTHQEIANMLGVTREAVSGVMSGLVKDGVIKTSRKSVQVDVAMLIPGDT</sequence>
<reference evidence="7 8" key="1">
    <citation type="submission" date="2019-10" db="EMBL/GenBank/DDBJ databases">
        <title>Description of Paenibacillus terrestris sp. nov.</title>
        <authorList>
            <person name="Carlier A."/>
            <person name="Qi S."/>
        </authorList>
    </citation>
    <scope>NUCLEOTIDE SEQUENCE [LARGE SCALE GENOMIC DNA]</scope>
    <source>
        <strain evidence="7 8">LMG 31458</strain>
    </source>
</reference>
<dbReference type="Gene3D" id="2.60.120.10">
    <property type="entry name" value="Jelly Rolls"/>
    <property type="match status" value="1"/>
</dbReference>
<dbReference type="Gene3D" id="1.10.10.10">
    <property type="entry name" value="Winged helix-like DNA-binding domain superfamily/Winged helix DNA-binding domain"/>
    <property type="match status" value="1"/>
</dbReference>
<name>A0ABX1XVN7_9BACL</name>
<dbReference type="PROSITE" id="PS51063">
    <property type="entry name" value="HTH_CRP_2"/>
    <property type="match status" value="1"/>
</dbReference>
<dbReference type="SMART" id="SM00419">
    <property type="entry name" value="HTH_CRP"/>
    <property type="match status" value="1"/>
</dbReference>